<comment type="caution">
    <text evidence="9">The sequence shown here is derived from an EMBL/GenBank/DDBJ whole genome shotgun (WGS) entry which is preliminary data.</text>
</comment>
<proteinExistence type="inferred from homology"/>
<keyword evidence="3" id="KW-1003">Cell membrane</keyword>
<evidence type="ECO:0000256" key="1">
    <source>
        <dbReference type="ARBA" id="ARBA00004651"/>
    </source>
</evidence>
<keyword evidence="10" id="KW-1185">Reference proteome</keyword>
<dbReference type="RefSeq" id="WP_246074665.1">
    <property type="nucleotide sequence ID" value="NZ_BAAAYT010000005.1"/>
</dbReference>
<evidence type="ECO:0000256" key="6">
    <source>
        <dbReference type="ARBA" id="ARBA00023136"/>
    </source>
</evidence>
<evidence type="ECO:0000313" key="9">
    <source>
        <dbReference type="EMBL" id="TWD14563.1"/>
    </source>
</evidence>
<gene>
    <name evidence="9" type="ORF">FB557_1976</name>
</gene>
<comment type="subcellular location">
    <subcellularLocation>
        <location evidence="1">Cell membrane</location>
        <topology evidence="1">Multi-pass membrane protein</topology>
    </subcellularLocation>
</comment>
<dbReference type="PANTHER" id="PTHR30506">
    <property type="entry name" value="INNER MEMBRANE PROTEIN"/>
    <property type="match status" value="1"/>
</dbReference>
<feature type="domain" description="Glycine transporter" evidence="8">
    <location>
        <begin position="15"/>
        <end position="86"/>
    </location>
</feature>
<keyword evidence="6 7" id="KW-0472">Membrane</keyword>
<dbReference type="InterPro" id="IPR005115">
    <property type="entry name" value="Gly_transporter"/>
</dbReference>
<keyword evidence="4 7" id="KW-0812">Transmembrane</keyword>
<dbReference type="Pfam" id="PF03458">
    <property type="entry name" value="Gly_transporter"/>
    <property type="match status" value="2"/>
</dbReference>
<dbReference type="GO" id="GO:0005886">
    <property type="term" value="C:plasma membrane"/>
    <property type="evidence" value="ECO:0007669"/>
    <property type="project" value="UniProtKB-SubCell"/>
</dbReference>
<dbReference type="AlphaFoldDB" id="A0A560WAA5"/>
<dbReference type="PANTHER" id="PTHR30506:SF3">
    <property type="entry name" value="UPF0126 INNER MEMBRANE PROTEIN YADS-RELATED"/>
    <property type="match status" value="1"/>
</dbReference>
<dbReference type="EMBL" id="VIUW01000003">
    <property type="protein sequence ID" value="TWD14563.1"/>
    <property type="molecule type" value="Genomic_DNA"/>
</dbReference>
<evidence type="ECO:0000256" key="2">
    <source>
        <dbReference type="ARBA" id="ARBA00008193"/>
    </source>
</evidence>
<evidence type="ECO:0000256" key="3">
    <source>
        <dbReference type="ARBA" id="ARBA00022475"/>
    </source>
</evidence>
<feature type="domain" description="Glycine transporter" evidence="8">
    <location>
        <begin position="99"/>
        <end position="172"/>
    </location>
</feature>
<dbReference type="Proteomes" id="UP000315628">
    <property type="component" value="Unassembled WGS sequence"/>
</dbReference>
<evidence type="ECO:0000256" key="5">
    <source>
        <dbReference type="ARBA" id="ARBA00022989"/>
    </source>
</evidence>
<reference evidence="9 10" key="1">
    <citation type="submission" date="2019-06" db="EMBL/GenBank/DDBJ databases">
        <title>Sequencing the genomes of 1000 actinobacteria strains.</title>
        <authorList>
            <person name="Klenk H.-P."/>
        </authorList>
    </citation>
    <scope>NUCLEOTIDE SEQUENCE [LARGE SCALE GENOMIC DNA]</scope>
    <source>
        <strain evidence="9 10">DSM 18935</strain>
    </source>
</reference>
<sequence length="241" mass="25313">MSGSEEIVTAALRHLDLIAVVTNALLGAAVARQFRLDAVGFAVLSIVSALGGGVIRDVMLDQTPVALTDRAYLGCALGAAVVAFFVRFEGRRWRQVFPYVDAVALGAWAVAGTQKSLLYGLSPLPAMLLGVLTAVGGGAVRDIMLGQVPQILRQSELYASAALAAAAAYVALDALEVEVWAAPAALLVGAGLCLLARRRGWVVPTEGRLPTPRLPGAVPQKAVNSFSKLGRQVSSRRSKRW</sequence>
<name>A0A560WAA5_9MICO</name>
<evidence type="ECO:0000313" key="10">
    <source>
        <dbReference type="Proteomes" id="UP000315628"/>
    </source>
</evidence>
<feature type="transmembrane region" description="Helical" evidence="7">
    <location>
        <begin position="38"/>
        <end position="59"/>
    </location>
</feature>
<feature type="transmembrane region" description="Helical" evidence="7">
    <location>
        <begin position="12"/>
        <end position="31"/>
    </location>
</feature>
<evidence type="ECO:0000256" key="4">
    <source>
        <dbReference type="ARBA" id="ARBA00022692"/>
    </source>
</evidence>
<accession>A0A560WAA5</accession>
<feature type="transmembrane region" description="Helical" evidence="7">
    <location>
        <begin position="178"/>
        <end position="196"/>
    </location>
</feature>
<evidence type="ECO:0000256" key="7">
    <source>
        <dbReference type="SAM" id="Phobius"/>
    </source>
</evidence>
<protein>
    <submittedName>
        <fullName evidence="9">Putative membrane protein YeiH</fullName>
    </submittedName>
</protein>
<feature type="transmembrane region" description="Helical" evidence="7">
    <location>
        <begin position="71"/>
        <end position="89"/>
    </location>
</feature>
<feature type="transmembrane region" description="Helical" evidence="7">
    <location>
        <begin position="126"/>
        <end position="144"/>
    </location>
</feature>
<evidence type="ECO:0000259" key="8">
    <source>
        <dbReference type="Pfam" id="PF03458"/>
    </source>
</evidence>
<comment type="similarity">
    <text evidence="2">Belongs to the UPF0126 family.</text>
</comment>
<keyword evidence="5 7" id="KW-1133">Transmembrane helix</keyword>
<organism evidence="9 10">
    <name type="scientific">Marihabitans asiaticum</name>
    <dbReference type="NCBI Taxonomy" id="415218"/>
    <lineage>
        <taxon>Bacteria</taxon>
        <taxon>Bacillati</taxon>
        <taxon>Actinomycetota</taxon>
        <taxon>Actinomycetes</taxon>
        <taxon>Micrococcales</taxon>
        <taxon>Intrasporangiaceae</taxon>
        <taxon>Marihabitans</taxon>
    </lineage>
</organism>